<dbReference type="KEGG" id="cma:Cmaq_1852"/>
<dbReference type="Proteomes" id="UP000001137">
    <property type="component" value="Chromosome"/>
</dbReference>
<proteinExistence type="predicted"/>
<name>A8MB40_CALMQ</name>
<dbReference type="STRING" id="397948.Cmaq_1852"/>
<organism evidence="1 2">
    <name type="scientific">Caldivirga maquilingensis (strain ATCC 700844 / DSM 13496 / JCM 10307 / IC-167)</name>
    <dbReference type="NCBI Taxonomy" id="397948"/>
    <lineage>
        <taxon>Archaea</taxon>
        <taxon>Thermoproteota</taxon>
        <taxon>Thermoprotei</taxon>
        <taxon>Thermoproteales</taxon>
        <taxon>Thermoproteaceae</taxon>
        <taxon>Caldivirga</taxon>
    </lineage>
</organism>
<gene>
    <name evidence="1" type="ordered locus">Cmaq_1852</name>
</gene>
<dbReference type="HOGENOM" id="CLU_131306_1_1_2"/>
<dbReference type="PANTHER" id="PTHR38816">
    <property type="entry name" value="EXOSOME SUBUNIT, DUF54 FAMILY-RELATED"/>
    <property type="match status" value="1"/>
</dbReference>
<dbReference type="eggNOG" id="arCOG01042">
    <property type="taxonomic scope" value="Archaea"/>
</dbReference>
<evidence type="ECO:0008006" key="3">
    <source>
        <dbReference type="Google" id="ProtNLM"/>
    </source>
</evidence>
<reference evidence="1 2" key="1">
    <citation type="submission" date="2007-10" db="EMBL/GenBank/DDBJ databases">
        <title>Complete sequence of Caldivirga maquilingensis IC-167.</title>
        <authorList>
            <consortium name="US DOE Joint Genome Institute"/>
            <person name="Copeland A."/>
            <person name="Lucas S."/>
            <person name="Lapidus A."/>
            <person name="Barry K."/>
            <person name="Glavina del Rio T."/>
            <person name="Dalin E."/>
            <person name="Tice H."/>
            <person name="Pitluck S."/>
            <person name="Saunders E."/>
            <person name="Brettin T."/>
            <person name="Bruce D."/>
            <person name="Detter J.C."/>
            <person name="Han C."/>
            <person name="Schmutz J."/>
            <person name="Larimer F."/>
            <person name="Land M."/>
            <person name="Hauser L."/>
            <person name="Kyrpides N."/>
            <person name="Ivanova N."/>
            <person name="Biddle J.F."/>
            <person name="Zhang Z."/>
            <person name="Fitz-Gibbon S.T."/>
            <person name="Lowe T.M."/>
            <person name="Saltikov C."/>
            <person name="House C.H."/>
            <person name="Richardson P."/>
        </authorList>
    </citation>
    <scope>NUCLEOTIDE SEQUENCE [LARGE SCALE GENOMIC DNA]</scope>
    <source>
        <strain evidence="2">ATCC 700844 / DSM 13496 / JCM 10307 / IC-167</strain>
    </source>
</reference>
<accession>A8MB40</accession>
<evidence type="ECO:0000313" key="1">
    <source>
        <dbReference type="EMBL" id="ABW02669.1"/>
    </source>
</evidence>
<sequence>MFINHHPLNKYWLMCLIDRIDVETHAHATEDYDKVITALTNLLGLTVIKLIETNSLRGHYNNPIKVFKLTLRLRNCSNDNLVKSIAAKLSDDDKRILRISLDSRINGNKLYLRFDKQRLYLNTVALSDSDDVVKVIIHVNPIKLRDSNMFNILRELGLLID</sequence>
<dbReference type="InterPro" id="IPR002739">
    <property type="entry name" value="PAB1135-like"/>
</dbReference>
<protein>
    <recommendedName>
        <fullName evidence="3">Exosome subunit</fullName>
    </recommendedName>
</protein>
<dbReference type="InterPro" id="IPR022803">
    <property type="entry name" value="Ribosomal_uL5_dom_sf"/>
</dbReference>
<dbReference type="AlphaFoldDB" id="A8MB40"/>
<dbReference type="Gene3D" id="3.30.1440.10">
    <property type="match status" value="1"/>
</dbReference>
<keyword evidence="2" id="KW-1185">Reference proteome</keyword>
<dbReference type="Pfam" id="PF01877">
    <property type="entry name" value="RNA_binding"/>
    <property type="match status" value="1"/>
</dbReference>
<dbReference type="PANTHER" id="PTHR38816:SF1">
    <property type="entry name" value="EXOSOME SUBUNIT"/>
    <property type="match status" value="1"/>
</dbReference>
<dbReference type="SUPFAM" id="SSF55282">
    <property type="entry name" value="RL5-like"/>
    <property type="match status" value="1"/>
</dbReference>
<dbReference type="EMBL" id="CP000852">
    <property type="protein sequence ID" value="ABW02669.1"/>
    <property type="molecule type" value="Genomic_DNA"/>
</dbReference>
<evidence type="ECO:0000313" key="2">
    <source>
        <dbReference type="Proteomes" id="UP000001137"/>
    </source>
</evidence>